<dbReference type="Proteomes" id="UP001497472">
    <property type="component" value="Unassembled WGS sequence"/>
</dbReference>
<keyword evidence="8 18" id="KW-0479">Metal-binding</keyword>
<keyword evidence="5 18" id="KW-0444">Lipid biosynthesis</keyword>
<sequence length="332" mass="38937">MAFNVHYGGKKYDINKFLRDHPGGVNSLEEYRGKSITHVMKAYGHSDSAYHMLSDFQVDISNGISENGRIKTKEESFRSSKEIEFLEELESRLDWSKPLLCQLDKISPHYDKWVNSAVYRKCRLFSSPILESLTYTPWYLVPVFWVPIILYLVYTQWVEHVMCTDNCQDRITIGQYAYHVVFGVVVWSLLEYSLHRWVFHYDPGSSVTLIQIHFLIHGMHHKVPFDGLRQVFPPIPALVITSVISIPVWLLLSYPVIKVTGGLIGYLTYDMIHYYVHHGSPRDGSYLYAMKRYHSNHHFVNHDKAFGISSKFWDLVFDTYVQVKKLRFSLRW</sequence>
<evidence type="ECO:0000313" key="23">
    <source>
        <dbReference type="EMBL" id="CAK1543837.1"/>
    </source>
</evidence>
<keyword evidence="13 18" id="KW-0560">Oxidoreductase</keyword>
<dbReference type="InterPro" id="IPR006694">
    <property type="entry name" value="Fatty_acid_hydroxylase"/>
</dbReference>
<reference evidence="23 24" key="1">
    <citation type="submission" date="2023-11" db="EMBL/GenBank/DDBJ databases">
        <authorList>
            <person name="Okamura Y."/>
        </authorList>
    </citation>
    <scope>NUCLEOTIDE SEQUENCE [LARGE SCALE GENOMIC DNA]</scope>
</reference>
<dbReference type="Pfam" id="PF04116">
    <property type="entry name" value="FA_hydroxylase"/>
    <property type="match status" value="1"/>
</dbReference>
<evidence type="ECO:0000256" key="21">
    <source>
        <dbReference type="SAM" id="Phobius"/>
    </source>
</evidence>
<feature type="binding site" evidence="19">
    <location>
        <position position="277"/>
    </location>
    <ligand>
        <name>Zn(2+)</name>
        <dbReference type="ChEBI" id="CHEBI:29105"/>
        <label>1</label>
    </ligand>
</feature>
<feature type="binding site" evidence="19">
    <location>
        <position position="221"/>
    </location>
    <ligand>
        <name>Zn(2+)</name>
        <dbReference type="ChEBI" id="CHEBI:29105"/>
        <label>1</label>
    </ligand>
</feature>
<evidence type="ECO:0000256" key="8">
    <source>
        <dbReference type="ARBA" id="ARBA00022723"/>
    </source>
</evidence>
<dbReference type="Gene3D" id="3.10.120.10">
    <property type="entry name" value="Cytochrome b5-like heme/steroid binding domain"/>
    <property type="match status" value="1"/>
</dbReference>
<evidence type="ECO:0000256" key="19">
    <source>
        <dbReference type="PIRSR" id="PIRSR005149-1"/>
    </source>
</evidence>
<feature type="domain" description="Cytochrome b5 heme-binding" evidence="22">
    <location>
        <begin position="7"/>
        <end position="62"/>
    </location>
</feature>
<feature type="binding site" evidence="19">
    <location>
        <position position="195"/>
    </location>
    <ligand>
        <name>Zn(2+)</name>
        <dbReference type="ChEBI" id="CHEBI:29105"/>
        <label>1</label>
    </ligand>
</feature>
<comment type="cofactor">
    <cofactor evidence="18 19">
        <name>Zn(2+)</name>
        <dbReference type="ChEBI" id="CHEBI:29105"/>
    </cofactor>
    <text evidence="18 19">Binds 2 Zn(2+) ions per subunit that likely form a catalytic dimetal center.</text>
</comment>
<comment type="similarity">
    <text evidence="4 18">Belongs to the sterol desaturase family. SCS7 subfamily.</text>
</comment>
<evidence type="ECO:0000256" key="13">
    <source>
        <dbReference type="ARBA" id="ARBA00023002"/>
    </source>
</evidence>
<dbReference type="EMBL" id="CAVLEF010000005">
    <property type="protein sequence ID" value="CAK1543837.1"/>
    <property type="molecule type" value="Genomic_DNA"/>
</dbReference>
<feature type="transmembrane region" description="Helical" evidence="21">
    <location>
        <begin position="137"/>
        <end position="155"/>
    </location>
</feature>
<feature type="binding site" evidence="19">
    <location>
        <position position="200"/>
    </location>
    <ligand>
        <name>Zn(2+)</name>
        <dbReference type="ChEBI" id="CHEBI:29105"/>
        <label>1</label>
    </ligand>
</feature>
<evidence type="ECO:0000256" key="20">
    <source>
        <dbReference type="PIRSR" id="PIRSR005149-50"/>
    </source>
</evidence>
<evidence type="ECO:0000256" key="3">
    <source>
        <dbReference type="ARBA" id="ARBA00005189"/>
    </source>
</evidence>
<organism evidence="23 24">
    <name type="scientific">Leptosia nina</name>
    <dbReference type="NCBI Taxonomy" id="320188"/>
    <lineage>
        <taxon>Eukaryota</taxon>
        <taxon>Metazoa</taxon>
        <taxon>Ecdysozoa</taxon>
        <taxon>Arthropoda</taxon>
        <taxon>Hexapoda</taxon>
        <taxon>Insecta</taxon>
        <taxon>Pterygota</taxon>
        <taxon>Neoptera</taxon>
        <taxon>Endopterygota</taxon>
        <taxon>Lepidoptera</taxon>
        <taxon>Glossata</taxon>
        <taxon>Ditrysia</taxon>
        <taxon>Papilionoidea</taxon>
        <taxon>Pieridae</taxon>
        <taxon>Pierinae</taxon>
        <taxon>Leptosia</taxon>
    </lineage>
</organism>
<evidence type="ECO:0000256" key="2">
    <source>
        <dbReference type="ARBA" id="ARBA00004991"/>
    </source>
</evidence>
<feature type="binding site" evidence="19">
    <location>
        <position position="220"/>
    </location>
    <ligand>
        <name>Zn(2+)</name>
        <dbReference type="ChEBI" id="CHEBI:29105"/>
        <label>1</label>
    </ligand>
</feature>
<evidence type="ECO:0000256" key="6">
    <source>
        <dbReference type="ARBA" id="ARBA00022617"/>
    </source>
</evidence>
<keyword evidence="15 18" id="KW-0443">Lipid metabolism</keyword>
<dbReference type="AlphaFoldDB" id="A0AAV1J5E0"/>
<protein>
    <recommendedName>
        <fullName evidence="18">Fatty acid 2-hydroxylase</fullName>
        <ecNumber evidence="18">1.-.-.-</ecNumber>
    </recommendedName>
</protein>
<evidence type="ECO:0000259" key="22">
    <source>
        <dbReference type="PROSITE" id="PS50255"/>
    </source>
</evidence>
<dbReference type="PANTHER" id="PTHR12863:SF1">
    <property type="entry name" value="FATTY ACID 2-HYDROXYLASE"/>
    <property type="match status" value="1"/>
</dbReference>
<keyword evidence="11 19" id="KW-0862">Zinc</keyword>
<feature type="binding site" description="axial binding residue" evidence="20">
    <location>
        <position position="45"/>
    </location>
    <ligand>
        <name>heme</name>
        <dbReference type="ChEBI" id="CHEBI:30413"/>
    </ligand>
    <ligandPart>
        <name>Fe</name>
        <dbReference type="ChEBI" id="CHEBI:18248"/>
    </ligandPart>
</feature>
<keyword evidence="24" id="KW-1185">Reference proteome</keyword>
<dbReference type="PROSITE" id="PS00191">
    <property type="entry name" value="CYTOCHROME_B5_1"/>
    <property type="match status" value="1"/>
</dbReference>
<dbReference type="GO" id="GO:0005789">
    <property type="term" value="C:endoplasmic reticulum membrane"/>
    <property type="evidence" value="ECO:0007669"/>
    <property type="project" value="UniProtKB-SubCell"/>
</dbReference>
<keyword evidence="9 18" id="KW-0256">Endoplasmic reticulum</keyword>
<dbReference type="Pfam" id="PF00173">
    <property type="entry name" value="Cyt-b5"/>
    <property type="match status" value="1"/>
</dbReference>
<evidence type="ECO:0000256" key="18">
    <source>
        <dbReference type="PIRNR" id="PIRNR005149"/>
    </source>
</evidence>
<feature type="binding site" evidence="19">
    <location>
        <position position="273"/>
    </location>
    <ligand>
        <name>Zn(2+)</name>
        <dbReference type="ChEBI" id="CHEBI:29105"/>
        <label>1</label>
    </ligand>
</feature>
<feature type="transmembrane region" description="Helical" evidence="21">
    <location>
        <begin position="176"/>
        <end position="194"/>
    </location>
</feature>
<evidence type="ECO:0000256" key="15">
    <source>
        <dbReference type="ARBA" id="ARBA00023098"/>
    </source>
</evidence>
<dbReference type="PANTHER" id="PTHR12863">
    <property type="entry name" value="FATTY ACID HYDROXYLASE"/>
    <property type="match status" value="1"/>
</dbReference>
<feature type="binding site" evidence="19">
    <location>
        <position position="297"/>
    </location>
    <ligand>
        <name>Zn(2+)</name>
        <dbReference type="ChEBI" id="CHEBI:29105"/>
        <label>1</label>
    </ligand>
</feature>
<evidence type="ECO:0000256" key="9">
    <source>
        <dbReference type="ARBA" id="ARBA00022824"/>
    </source>
</evidence>
<dbReference type="InterPro" id="IPR036400">
    <property type="entry name" value="Cyt_B5-like_heme/steroid_sf"/>
</dbReference>
<evidence type="ECO:0000256" key="12">
    <source>
        <dbReference type="ARBA" id="ARBA00022989"/>
    </source>
</evidence>
<evidence type="ECO:0000256" key="14">
    <source>
        <dbReference type="ARBA" id="ARBA00023004"/>
    </source>
</evidence>
<comment type="pathway">
    <text evidence="2">Sphingolipid metabolism.</text>
</comment>
<dbReference type="EC" id="1.-.-.-" evidence="18"/>
<comment type="subcellular location">
    <subcellularLocation>
        <location evidence="1">Endoplasmic reticulum membrane</location>
        <topology evidence="1">Multi-pass membrane protein</topology>
    </subcellularLocation>
</comment>
<proteinExistence type="inferred from homology"/>
<comment type="caution">
    <text evidence="23">The sequence shown here is derived from an EMBL/GenBank/DDBJ whole genome shotgun (WGS) entry which is preliminary data.</text>
</comment>
<dbReference type="GO" id="GO:0006633">
    <property type="term" value="P:fatty acid biosynthetic process"/>
    <property type="evidence" value="ECO:0007669"/>
    <property type="project" value="UniProtKB-KW"/>
</dbReference>
<keyword evidence="10 18" id="KW-0276">Fatty acid metabolism</keyword>
<gene>
    <name evidence="23" type="ORF">LNINA_LOCUS3629</name>
</gene>
<feature type="binding site" evidence="19">
    <location>
        <position position="217"/>
    </location>
    <ligand>
        <name>Zn(2+)</name>
        <dbReference type="ChEBI" id="CHEBI:29105"/>
        <label>1</label>
    </ligand>
</feature>
<keyword evidence="14 18" id="KW-0408">Iron</keyword>
<dbReference type="GO" id="GO:0020037">
    <property type="term" value="F:heme binding"/>
    <property type="evidence" value="ECO:0007669"/>
    <property type="project" value="InterPro"/>
</dbReference>
<keyword evidence="17 18" id="KW-0275">Fatty acid biosynthesis</keyword>
<evidence type="ECO:0000313" key="24">
    <source>
        <dbReference type="Proteomes" id="UP001497472"/>
    </source>
</evidence>
<feature type="binding site" evidence="19">
    <location>
        <position position="298"/>
    </location>
    <ligand>
        <name>Zn(2+)</name>
        <dbReference type="ChEBI" id="CHEBI:29105"/>
        <label>1</label>
    </ligand>
</feature>
<dbReference type="InterPro" id="IPR001199">
    <property type="entry name" value="Cyt_B5-like_heme/steroid-bd"/>
</dbReference>
<feature type="transmembrane region" description="Helical" evidence="21">
    <location>
        <begin position="235"/>
        <end position="257"/>
    </location>
</feature>
<dbReference type="InterPro" id="IPR018506">
    <property type="entry name" value="Cyt_B5_heme-BS"/>
</dbReference>
<feature type="binding site" evidence="19">
    <location>
        <position position="294"/>
    </location>
    <ligand>
        <name>Zn(2+)</name>
        <dbReference type="ChEBI" id="CHEBI:29105"/>
        <label>1</label>
    </ligand>
</feature>
<evidence type="ECO:0000256" key="11">
    <source>
        <dbReference type="ARBA" id="ARBA00022833"/>
    </source>
</evidence>
<dbReference type="GO" id="GO:0080132">
    <property type="term" value="F:fatty acid 2-hydroxylase activity"/>
    <property type="evidence" value="ECO:0007669"/>
    <property type="project" value="InterPro"/>
</dbReference>
<evidence type="ECO:0000256" key="16">
    <source>
        <dbReference type="ARBA" id="ARBA00023136"/>
    </source>
</evidence>
<evidence type="ECO:0000256" key="5">
    <source>
        <dbReference type="ARBA" id="ARBA00022516"/>
    </source>
</evidence>
<comment type="cofactor">
    <cofactor evidence="20">
        <name>Fe cation</name>
        <dbReference type="ChEBI" id="CHEBI:24875"/>
    </cofactor>
</comment>
<comment type="pathway">
    <text evidence="3">Lipid metabolism.</text>
</comment>
<dbReference type="SUPFAM" id="SSF55856">
    <property type="entry name" value="Cytochrome b5-like heme/steroid binding domain"/>
    <property type="match status" value="1"/>
</dbReference>
<keyword evidence="6 20" id="KW-0349">Heme</keyword>
<evidence type="ECO:0000256" key="4">
    <source>
        <dbReference type="ARBA" id="ARBA00005747"/>
    </source>
</evidence>
<evidence type="ECO:0000256" key="7">
    <source>
        <dbReference type="ARBA" id="ARBA00022692"/>
    </source>
</evidence>
<dbReference type="PROSITE" id="PS50255">
    <property type="entry name" value="CYTOCHROME_B5_2"/>
    <property type="match status" value="1"/>
</dbReference>
<evidence type="ECO:0000256" key="1">
    <source>
        <dbReference type="ARBA" id="ARBA00004477"/>
    </source>
</evidence>
<name>A0AAV1J5E0_9NEOP</name>
<evidence type="ECO:0000256" key="10">
    <source>
        <dbReference type="ARBA" id="ARBA00022832"/>
    </source>
</evidence>
<keyword evidence="12 21" id="KW-1133">Transmembrane helix</keyword>
<comment type="function">
    <text evidence="18">Catalyzes stereospecific hydroxylation of free fatty acids at the C-2 position to produce (R)-2-hydroxy fatty acids, which are building blocks of sphingolipids and glycosphingolipids common in neural tissue and epidermis. Plays an essential role in the synthesis of galactosphingolipids of the myelin sheath. Responsible for the synthesis of sphingolipids and glycosphingolipids involved in the formation of epidermal lamellar bodies critical for skin permeability barrier. Participates in the synthesis of glycosphingolipids and a fraction of type II wax diesters in sebaceous gland, specifically regulating hair follicle homeostasis. Involved in the synthesis of sphingolipids of plasma membrane rafts, controlling lipid raft mobility and trafficking of raft-associated proteins.</text>
</comment>
<feature type="binding site" description="axial binding residue" evidence="20">
    <location>
        <position position="21"/>
    </location>
    <ligand>
        <name>heme</name>
        <dbReference type="ChEBI" id="CHEBI:30413"/>
    </ligand>
    <ligandPart>
        <name>Fe</name>
        <dbReference type="ChEBI" id="CHEBI:18248"/>
    </ligandPart>
</feature>
<dbReference type="PIRSF" id="PIRSF005149">
    <property type="entry name" value="IPC-B_HD"/>
    <property type="match status" value="1"/>
</dbReference>
<accession>A0AAV1J5E0</accession>
<keyword evidence="16 18" id="KW-0472">Membrane</keyword>
<dbReference type="InterPro" id="IPR014430">
    <property type="entry name" value="Scs7"/>
</dbReference>
<evidence type="ECO:0000256" key="17">
    <source>
        <dbReference type="ARBA" id="ARBA00023160"/>
    </source>
</evidence>
<keyword evidence="7 21" id="KW-0812">Transmembrane</keyword>
<dbReference type="GO" id="GO:0005506">
    <property type="term" value="F:iron ion binding"/>
    <property type="evidence" value="ECO:0007669"/>
    <property type="project" value="UniProtKB-UniRule"/>
</dbReference>